<dbReference type="GO" id="GO:0042709">
    <property type="term" value="C:succinate-CoA ligase complex"/>
    <property type="evidence" value="ECO:0007669"/>
    <property type="project" value="TreeGrafter"/>
</dbReference>
<dbReference type="Gene3D" id="3.40.50.261">
    <property type="entry name" value="Succinyl-CoA synthetase domains"/>
    <property type="match status" value="1"/>
</dbReference>
<evidence type="ECO:0000313" key="10">
    <source>
        <dbReference type="EMBL" id="RXF74272.1"/>
    </source>
</evidence>
<dbReference type="AlphaFoldDB" id="A0A4V1KJI1"/>
<dbReference type="Pfam" id="PF08442">
    <property type="entry name" value="ATP-grasp_2"/>
    <property type="match status" value="1"/>
</dbReference>
<comment type="similarity">
    <text evidence="2">Belongs to the succinate/malate CoA ligase beta subunit family.</text>
</comment>
<keyword evidence="4 10" id="KW-0436">Ligase</keyword>
<keyword evidence="3" id="KW-0816">Tricarboxylic acid cycle</keyword>
<dbReference type="Gene3D" id="3.30.1490.20">
    <property type="entry name" value="ATP-grasp fold, A domain"/>
    <property type="match status" value="1"/>
</dbReference>
<dbReference type="InterPro" id="IPR005811">
    <property type="entry name" value="SUCC_ACL_C"/>
</dbReference>
<evidence type="ECO:0000259" key="9">
    <source>
        <dbReference type="PROSITE" id="PS50975"/>
    </source>
</evidence>
<keyword evidence="7" id="KW-0460">Magnesium</keyword>
<proteinExistence type="inferred from homology"/>
<dbReference type="SUPFAM" id="SSF52210">
    <property type="entry name" value="Succinyl-CoA synthetase domains"/>
    <property type="match status" value="1"/>
</dbReference>
<feature type="domain" description="ATP-grasp" evidence="9">
    <location>
        <begin position="10"/>
        <end position="221"/>
    </location>
</feature>
<dbReference type="GO" id="GO:0006104">
    <property type="term" value="P:succinyl-CoA metabolic process"/>
    <property type="evidence" value="ECO:0007669"/>
    <property type="project" value="TreeGrafter"/>
</dbReference>
<dbReference type="InterPro" id="IPR016102">
    <property type="entry name" value="Succinyl-CoA_synth-like"/>
</dbReference>
<evidence type="ECO:0000256" key="7">
    <source>
        <dbReference type="ARBA" id="ARBA00022842"/>
    </source>
</evidence>
<keyword evidence="5" id="KW-0479">Metal-binding</keyword>
<dbReference type="GO" id="GO:0006099">
    <property type="term" value="P:tricarboxylic acid cycle"/>
    <property type="evidence" value="ECO:0007669"/>
    <property type="project" value="UniProtKB-KW"/>
</dbReference>
<dbReference type="OrthoDB" id="9802602at2"/>
<dbReference type="Pfam" id="PF00549">
    <property type="entry name" value="Ligase_CoA"/>
    <property type="match status" value="1"/>
</dbReference>
<keyword evidence="8" id="KW-0067">ATP-binding</keyword>
<dbReference type="FunFam" id="3.30.470.20:FF:000002">
    <property type="entry name" value="Succinate--CoA ligase [ADP-forming] subunit beta"/>
    <property type="match status" value="1"/>
</dbReference>
<dbReference type="Gene3D" id="3.30.470.20">
    <property type="entry name" value="ATP-grasp fold, B domain"/>
    <property type="match status" value="1"/>
</dbReference>
<dbReference type="InterPro" id="IPR011761">
    <property type="entry name" value="ATP-grasp"/>
</dbReference>
<evidence type="ECO:0000256" key="2">
    <source>
        <dbReference type="ARBA" id="ARBA00009182"/>
    </source>
</evidence>
<dbReference type="GO" id="GO:0004775">
    <property type="term" value="F:succinate-CoA ligase (ADP-forming) activity"/>
    <property type="evidence" value="ECO:0007669"/>
    <property type="project" value="TreeGrafter"/>
</dbReference>
<evidence type="ECO:0000256" key="4">
    <source>
        <dbReference type="ARBA" id="ARBA00022598"/>
    </source>
</evidence>
<dbReference type="InterPro" id="IPR013815">
    <property type="entry name" value="ATP_grasp_subdomain_1"/>
</dbReference>
<dbReference type="PANTHER" id="PTHR11815:SF10">
    <property type="entry name" value="SUCCINATE--COA LIGASE [GDP-FORMING] SUBUNIT BETA, MITOCHONDRIAL"/>
    <property type="match status" value="1"/>
</dbReference>
<dbReference type="GO" id="GO:0046872">
    <property type="term" value="F:metal ion binding"/>
    <property type="evidence" value="ECO:0007669"/>
    <property type="project" value="UniProtKB-KW"/>
</dbReference>
<protein>
    <submittedName>
        <fullName evidence="10">Succinate--CoA ligase</fullName>
    </submittedName>
</protein>
<dbReference type="PROSITE" id="PS01217">
    <property type="entry name" value="SUCCINYL_COA_LIG_3"/>
    <property type="match status" value="1"/>
</dbReference>
<dbReference type="SUPFAM" id="SSF56059">
    <property type="entry name" value="Glutathione synthetase ATP-binding domain-like"/>
    <property type="match status" value="1"/>
</dbReference>
<keyword evidence="11" id="KW-1185">Reference proteome</keyword>
<evidence type="ECO:0000313" key="11">
    <source>
        <dbReference type="Proteomes" id="UP000289708"/>
    </source>
</evidence>
<dbReference type="InterPro" id="IPR013650">
    <property type="entry name" value="ATP-grasp_succ-CoA_synth-type"/>
</dbReference>
<evidence type="ECO:0000256" key="1">
    <source>
        <dbReference type="ARBA" id="ARBA00001946"/>
    </source>
</evidence>
<gene>
    <name evidence="10" type="ORF">EK403_05435</name>
</gene>
<reference evidence="10 11" key="1">
    <citation type="submission" date="2018-12" db="EMBL/GenBank/DDBJ databases">
        <title>bacterium Hansschlegelia zhihuaiae S113.</title>
        <authorList>
            <person name="He J."/>
        </authorList>
    </citation>
    <scope>NUCLEOTIDE SEQUENCE [LARGE SCALE GENOMIC DNA]</scope>
    <source>
        <strain evidence="10 11">S 113</strain>
    </source>
</reference>
<evidence type="ECO:0000256" key="3">
    <source>
        <dbReference type="ARBA" id="ARBA00022532"/>
    </source>
</evidence>
<evidence type="ECO:0000256" key="8">
    <source>
        <dbReference type="PROSITE-ProRule" id="PRU00409"/>
    </source>
</evidence>
<evidence type="ECO:0000256" key="6">
    <source>
        <dbReference type="ARBA" id="ARBA00022741"/>
    </source>
</evidence>
<dbReference type="PIRSF" id="PIRSF001554">
    <property type="entry name" value="SucCS_beta"/>
    <property type="match status" value="1"/>
</dbReference>
<comment type="caution">
    <text evidence="10">The sequence shown here is derived from an EMBL/GenBank/DDBJ whole genome shotgun (WGS) entry which is preliminary data.</text>
</comment>
<dbReference type="PROSITE" id="PS50975">
    <property type="entry name" value="ATP_GRASP"/>
    <property type="match status" value="1"/>
</dbReference>
<accession>A0A4V1KJI1</accession>
<dbReference type="EMBL" id="RYFI01000004">
    <property type="protein sequence ID" value="RXF74272.1"/>
    <property type="molecule type" value="Genomic_DNA"/>
</dbReference>
<dbReference type="PANTHER" id="PTHR11815">
    <property type="entry name" value="SUCCINYL-COA SYNTHETASE BETA CHAIN"/>
    <property type="match status" value="1"/>
</dbReference>
<name>A0A4V1KJI1_9HYPH</name>
<dbReference type="Proteomes" id="UP000289708">
    <property type="component" value="Unassembled WGS sequence"/>
</dbReference>
<dbReference type="InterPro" id="IPR017866">
    <property type="entry name" value="Succ-CoA_synthase_bsu_CS"/>
</dbReference>
<sequence length="375" mass="39748">MKLEEHAAKAVVLRPAGAPVGNSRLCATPEEVADAVREIGPSVVKAQVPTGKRGKAGGIKGADTPEEGAEVARKILGMTIGGDVVERVLVEEKAEIAREFYAAVLIDVVNRSPLVLFSTEGGMDIEEVAAERPDAIRRHVVDVLEGFGEAEARAMLKGLGLGAAEDGVAKLLAQLYAIFRERDAELVEINPLAELKDGRVMALDCKFVGDDASRDRQPEIAAAATPDRQTELEKRGAEAGLKFIQLDGNVGLLANGAGLTMTTMDVVNHFGGRPANFLEIGGEAYTKAEIALDLVLSNPGVKSLVVNFCGAFARTDVMAEGVVKAWEALKPDVPVFFSIHGTGEDEAVELVRSRLGIEPYDLMEDAVKAAVEAAQ</sequence>
<comment type="cofactor">
    <cofactor evidence="1">
        <name>Mg(2+)</name>
        <dbReference type="ChEBI" id="CHEBI:18420"/>
    </cofactor>
</comment>
<dbReference type="InterPro" id="IPR005809">
    <property type="entry name" value="Succ_CoA_ligase-like_bsu"/>
</dbReference>
<keyword evidence="6 8" id="KW-0547">Nucleotide-binding</keyword>
<evidence type="ECO:0000256" key="5">
    <source>
        <dbReference type="ARBA" id="ARBA00022723"/>
    </source>
</evidence>
<organism evidence="10 11">
    <name type="scientific">Hansschlegelia zhihuaiae</name>
    <dbReference type="NCBI Taxonomy" id="405005"/>
    <lineage>
        <taxon>Bacteria</taxon>
        <taxon>Pseudomonadati</taxon>
        <taxon>Pseudomonadota</taxon>
        <taxon>Alphaproteobacteria</taxon>
        <taxon>Hyphomicrobiales</taxon>
        <taxon>Methylopilaceae</taxon>
        <taxon>Hansschlegelia</taxon>
    </lineage>
</organism>
<dbReference type="GO" id="GO:0005524">
    <property type="term" value="F:ATP binding"/>
    <property type="evidence" value="ECO:0007669"/>
    <property type="project" value="UniProtKB-UniRule"/>
</dbReference>
<dbReference type="RefSeq" id="WP_128776497.1">
    <property type="nucleotide sequence ID" value="NZ_RYFI01000004.1"/>
</dbReference>